<comment type="caution">
    <text evidence="1">The sequence shown here is derived from an EMBL/GenBank/DDBJ whole genome shotgun (WGS) entry which is preliminary data.</text>
</comment>
<evidence type="ECO:0000313" key="1">
    <source>
        <dbReference type="EMBL" id="CAD7013737.1"/>
    </source>
</evidence>
<accession>A0A811VEQ6</accession>
<sequence length="114" mass="12410">MLQTTSTSSLAPSPLPPPLLRHQHAKCSQELLKCPPTVADTSDVEGILIVQRVASYLTGYRRVCLGETILVHASFKPKQQVSRSPPSEASLLSQDIEAFNSVRTQSGIGRNITR</sequence>
<dbReference type="AlphaFoldDB" id="A0A811VEQ6"/>
<protein>
    <submittedName>
        <fullName evidence="1">(Mediterranean fruit fly) hypothetical protein</fullName>
    </submittedName>
</protein>
<keyword evidence="2" id="KW-1185">Reference proteome</keyword>
<dbReference type="EMBL" id="CAJHJT010000056">
    <property type="protein sequence ID" value="CAD7013737.1"/>
    <property type="molecule type" value="Genomic_DNA"/>
</dbReference>
<name>A0A811VEQ6_CERCA</name>
<evidence type="ECO:0000313" key="2">
    <source>
        <dbReference type="Proteomes" id="UP000606786"/>
    </source>
</evidence>
<organism evidence="1 2">
    <name type="scientific">Ceratitis capitata</name>
    <name type="common">Mediterranean fruit fly</name>
    <name type="synonym">Tephritis capitata</name>
    <dbReference type="NCBI Taxonomy" id="7213"/>
    <lineage>
        <taxon>Eukaryota</taxon>
        <taxon>Metazoa</taxon>
        <taxon>Ecdysozoa</taxon>
        <taxon>Arthropoda</taxon>
        <taxon>Hexapoda</taxon>
        <taxon>Insecta</taxon>
        <taxon>Pterygota</taxon>
        <taxon>Neoptera</taxon>
        <taxon>Endopterygota</taxon>
        <taxon>Diptera</taxon>
        <taxon>Brachycera</taxon>
        <taxon>Muscomorpha</taxon>
        <taxon>Tephritoidea</taxon>
        <taxon>Tephritidae</taxon>
        <taxon>Ceratitis</taxon>
        <taxon>Ceratitis</taxon>
    </lineage>
</organism>
<proteinExistence type="predicted"/>
<dbReference type="Proteomes" id="UP000606786">
    <property type="component" value="Unassembled WGS sequence"/>
</dbReference>
<reference evidence="1" key="1">
    <citation type="submission" date="2020-11" db="EMBL/GenBank/DDBJ databases">
        <authorList>
            <person name="Whitehead M."/>
        </authorList>
    </citation>
    <scope>NUCLEOTIDE SEQUENCE</scope>
    <source>
        <strain evidence="1">EGII</strain>
    </source>
</reference>
<gene>
    <name evidence="1" type="ORF">CCAP1982_LOCUS21768</name>
</gene>